<feature type="signal peptide" evidence="4">
    <location>
        <begin position="1"/>
        <end position="22"/>
    </location>
</feature>
<dbReference type="Proteomes" id="UP000236569">
    <property type="component" value="Unassembled WGS sequence"/>
</dbReference>
<sequence length="424" mass="42813">MARRLLPLSLLLLLAACSPGGGQGGGGQTQPQASTPTGNNLDAAPAKTTALAVRTLPARPGTLTVERTLAATLRAARDSNVAAQTSGTVTKLLADEGDRVRAGQVVVQLDDTGARQALENARLQVRQAQINLDQTRTNTGQATASLQAAVQAAEASLQKARQDAQSAADLYRLGGISQADLTAARSAQAQAESALAQARNNLAQNGRGGQGSLALLQAQLESAQAGVRQAEENLTRTGVKAPFAGVVVSLAVEVGEFAGQGSPVFRLVDPGTLKATFNVTPQDARALTPGTGLNLDYGGQTYLAVVQDATGVAGSDRLVPVTARVEGGGKTLPVGGSAQVRYRATLGSGVLVPSGAVQTDGGENAVYVAEGGVARQVPVTVVAEAQGRVAVRGLNTGAQVISPVPPSLQDGARVRATPGGGEAP</sequence>
<feature type="chain" id="PRO_5014321692" evidence="4">
    <location>
        <begin position="23"/>
        <end position="424"/>
    </location>
</feature>
<reference evidence="7" key="1">
    <citation type="submission" date="2018-01" db="EMBL/GenBank/DDBJ databases">
        <title>Draft Genome Sequence of the Radioresistant Bacterium Deinococcus aerius TR0125, Isolated from the Higher Atmosphere above Japan.</title>
        <authorList>
            <person name="Satoh K."/>
            <person name="Arai H."/>
            <person name="Sanzen T."/>
            <person name="Kawaguchi Y."/>
            <person name="Hayashi H."/>
            <person name="Yokobori S."/>
            <person name="Yamagishi A."/>
            <person name="Oono Y."/>
            <person name="Narumi I."/>
        </authorList>
    </citation>
    <scope>NUCLEOTIDE SEQUENCE [LARGE SCALE GENOMIC DNA]</scope>
    <source>
        <strain evidence="7">TR0125</strain>
    </source>
</reference>
<proteinExistence type="inferred from homology"/>
<dbReference type="NCBIfam" id="TIGR01730">
    <property type="entry name" value="RND_mfp"/>
    <property type="match status" value="1"/>
</dbReference>
<keyword evidence="7" id="KW-1185">Reference proteome</keyword>
<feature type="region of interest" description="Disordered" evidence="3">
    <location>
        <begin position="404"/>
        <end position="424"/>
    </location>
</feature>
<dbReference type="Gene3D" id="2.40.420.20">
    <property type="match status" value="1"/>
</dbReference>
<evidence type="ECO:0000313" key="6">
    <source>
        <dbReference type="EMBL" id="GBF05886.1"/>
    </source>
</evidence>
<dbReference type="InterPro" id="IPR058625">
    <property type="entry name" value="MdtA-like_BSH"/>
</dbReference>
<dbReference type="PANTHER" id="PTHR30469">
    <property type="entry name" value="MULTIDRUG RESISTANCE PROTEIN MDTA"/>
    <property type="match status" value="1"/>
</dbReference>
<dbReference type="Gene3D" id="2.40.30.170">
    <property type="match status" value="1"/>
</dbReference>
<dbReference type="RefSeq" id="WP_103129298.1">
    <property type="nucleotide sequence ID" value="NZ_BFAG01000006.1"/>
</dbReference>
<dbReference type="EMBL" id="BFAG01000006">
    <property type="protein sequence ID" value="GBF05886.1"/>
    <property type="molecule type" value="Genomic_DNA"/>
</dbReference>
<dbReference type="PROSITE" id="PS51257">
    <property type="entry name" value="PROKAR_LIPOPROTEIN"/>
    <property type="match status" value="1"/>
</dbReference>
<accession>A0A2I9D5F5</accession>
<name>A0A2I9D5F5_9DEIO</name>
<keyword evidence="4" id="KW-0732">Signal</keyword>
<evidence type="ECO:0000313" key="7">
    <source>
        <dbReference type="Proteomes" id="UP000236569"/>
    </source>
</evidence>
<gene>
    <name evidence="6" type="ORF">DAERI_060146</name>
</gene>
<dbReference type="Pfam" id="PF25917">
    <property type="entry name" value="BSH_RND"/>
    <property type="match status" value="1"/>
</dbReference>
<protein>
    <submittedName>
        <fullName evidence="6">Secretion protein HlyD</fullName>
    </submittedName>
</protein>
<feature type="region of interest" description="Disordered" evidence="3">
    <location>
        <begin position="21"/>
        <end position="42"/>
    </location>
</feature>
<dbReference type="OrthoDB" id="9806939at2"/>
<evidence type="ECO:0000256" key="4">
    <source>
        <dbReference type="SAM" id="SignalP"/>
    </source>
</evidence>
<evidence type="ECO:0000256" key="1">
    <source>
        <dbReference type="ARBA" id="ARBA00009477"/>
    </source>
</evidence>
<feature type="coiled-coil region" evidence="2">
    <location>
        <begin position="118"/>
        <end position="233"/>
    </location>
</feature>
<dbReference type="Gene3D" id="1.10.287.470">
    <property type="entry name" value="Helix hairpin bin"/>
    <property type="match status" value="2"/>
</dbReference>
<dbReference type="InterPro" id="IPR006143">
    <property type="entry name" value="RND_pump_MFP"/>
</dbReference>
<comment type="caution">
    <text evidence="6">The sequence shown here is derived from an EMBL/GenBank/DDBJ whole genome shotgun (WGS) entry which is preliminary data.</text>
</comment>
<dbReference type="PANTHER" id="PTHR30469:SF15">
    <property type="entry name" value="HLYD FAMILY OF SECRETION PROTEINS"/>
    <property type="match status" value="1"/>
</dbReference>
<dbReference type="GO" id="GO:1990281">
    <property type="term" value="C:efflux pump complex"/>
    <property type="evidence" value="ECO:0007669"/>
    <property type="project" value="TreeGrafter"/>
</dbReference>
<evidence type="ECO:0000256" key="2">
    <source>
        <dbReference type="SAM" id="Coils"/>
    </source>
</evidence>
<feature type="domain" description="Multidrug resistance protein MdtA-like barrel-sandwich hybrid" evidence="5">
    <location>
        <begin position="79"/>
        <end position="266"/>
    </location>
</feature>
<dbReference type="Gene3D" id="2.40.50.100">
    <property type="match status" value="2"/>
</dbReference>
<evidence type="ECO:0000259" key="5">
    <source>
        <dbReference type="Pfam" id="PF25917"/>
    </source>
</evidence>
<evidence type="ECO:0000256" key="3">
    <source>
        <dbReference type="SAM" id="MobiDB-lite"/>
    </source>
</evidence>
<dbReference type="AlphaFoldDB" id="A0A2I9D5F5"/>
<comment type="similarity">
    <text evidence="1">Belongs to the membrane fusion protein (MFP) (TC 8.A.1) family.</text>
</comment>
<organism evidence="6 7">
    <name type="scientific">Deinococcus aerius</name>
    <dbReference type="NCBI Taxonomy" id="200253"/>
    <lineage>
        <taxon>Bacteria</taxon>
        <taxon>Thermotogati</taxon>
        <taxon>Deinococcota</taxon>
        <taxon>Deinococci</taxon>
        <taxon>Deinococcales</taxon>
        <taxon>Deinococcaceae</taxon>
        <taxon>Deinococcus</taxon>
    </lineage>
</organism>
<dbReference type="GO" id="GO:0015562">
    <property type="term" value="F:efflux transmembrane transporter activity"/>
    <property type="evidence" value="ECO:0007669"/>
    <property type="project" value="TreeGrafter"/>
</dbReference>
<feature type="compositionally biased region" description="Low complexity" evidence="3">
    <location>
        <begin position="29"/>
        <end position="38"/>
    </location>
</feature>
<dbReference type="SUPFAM" id="SSF111369">
    <property type="entry name" value="HlyD-like secretion proteins"/>
    <property type="match status" value="2"/>
</dbReference>
<keyword evidence="2" id="KW-0175">Coiled coil</keyword>